<keyword evidence="1 4" id="KW-0349">Heme</keyword>
<keyword evidence="3 4" id="KW-0408">Iron</keyword>
<feature type="domain" description="F5/8 type C" evidence="6">
    <location>
        <begin position="57"/>
        <end position="191"/>
    </location>
</feature>
<protein>
    <submittedName>
        <fullName evidence="8">Discoidin domain-containing protein</fullName>
    </submittedName>
</protein>
<dbReference type="InterPro" id="IPR011989">
    <property type="entry name" value="ARM-like"/>
</dbReference>
<dbReference type="PANTHER" id="PTHR33546">
    <property type="entry name" value="LARGE, MULTIFUNCTIONAL SECRETED PROTEIN-RELATED"/>
    <property type="match status" value="1"/>
</dbReference>
<dbReference type="InterPro" id="IPR016024">
    <property type="entry name" value="ARM-type_fold"/>
</dbReference>
<gene>
    <name evidence="8" type="ORF">IPV69_23670</name>
</gene>
<dbReference type="PROSITE" id="PS50022">
    <property type="entry name" value="FA58C_3"/>
    <property type="match status" value="1"/>
</dbReference>
<dbReference type="Pfam" id="PF23500">
    <property type="entry name" value="DUF7133"/>
    <property type="match status" value="1"/>
</dbReference>
<dbReference type="InterPro" id="IPR013427">
    <property type="entry name" value="Haem-bd_dom_put"/>
</dbReference>
<dbReference type="InterPro" id="IPR036909">
    <property type="entry name" value="Cyt_c-like_dom_sf"/>
</dbReference>
<sequence>MKHSKTSVILSSAVAIAIAGATALLAADKSPAVPAPKAAAKATGDTKAGGTKKGDAGKLVPENLAIGKVVSASSYQNDGLKATMAVDGDEGTRWCAENGSVPQWLAVDLGSPQDLSGAEITWEASADKYAFKLEGSADGKAWSALAEKSYEAGATSQLKFDAKGVRHVRVTVNGTKPGAWASLKELDVFGTKLVAAAEKAKAKQGKKAGNDAPPTPESVKAPAGWDVKIFGAPPEVNYCTTICATITGDVFVGIDEQGSLGKEAGRGRVVRMRDLDGDGKADDIVTFAKMDHPRGVWADGKDVYVLHPPTLTKYTDENGDGISDKSEVLIKGIANEQIQAGRGADHTTNGFAVGPDGWIYIAMGDFGTPKATGKDGTELQMHGGGVVRIRLDGTGLEKYSFGQRNIYDVAVDPFMNVFTRDNTNDGGGWNVRLSYIVPSGNYGYPRMFMRFGDEIIQPLNDFGGGSPCGSLFVDEPSLPPIANGLLTVEWGASKVWKHPLTPQSAGYGPSSQEQFLGLSRPTDIDYDGRGNFFVASWANGSFSYSGANVGFVGRVSPTGYKAAVLPDVARAADDDLVKLLMSPSMKLREAAQREAVRRGTKPATIEGLKALVTGKGLLQGRVAAMLTLKQIAGDNANAFLATAAADLDIRELALRALADKKNDPTAPLPPFIAGCKDANPRVRLISAWGLGRLGRAEGASALVPLTGDADPLIRHVAITALVELKAADVCLDAVNGNDAVTTGVLLALQRMHGEEKLGDVALGEKVVAGLTQKLQSAAEPALKSSLYRSLCRMYFQEAAWDGSTWWGTRPDTSGPYYKTAEWAATPKVRALLEAGLANEKGDVVRQLVVDMQRHKIDTPAVAAFITSEAKKDPKFRQMLIESLSSAQAGLTRDQIALLKSVSLDASIEPAQRVTAMRVLSKSQKDNDSRAALTDVLAAIVADAKPEASIAALLDESIRDARNGADVPYFAKLAESDKPEARELAYSVLVSIAKGKLTKGDQQAKAAAAVELAWKKPVQTASLLRAIGRTKTVDYREQVQAHTADKTPEVATAAAYAAERIGLKGTGVPAGPTIEQTGYEKTLAFTTKAKGNAEKGKELFTRVGCVGCHTVSASEPPKGPYLGGILERYNRAELTESIVKPNAKISQGFETQWFKLKGAEDDIIEGFVTREAGNELELRNAAGVAQIIKTSDIVKRGKRETSIMPEGLVNALTPQDLADLLEYLGSLKK</sequence>
<feature type="domain" description="Cytochrome c" evidence="7">
    <location>
        <begin position="1090"/>
        <end position="1227"/>
    </location>
</feature>
<dbReference type="Proteomes" id="UP000593765">
    <property type="component" value="Chromosome"/>
</dbReference>
<dbReference type="Pfam" id="PF00034">
    <property type="entry name" value="Cytochrom_C"/>
    <property type="match status" value="1"/>
</dbReference>
<evidence type="ECO:0000256" key="2">
    <source>
        <dbReference type="ARBA" id="ARBA00022723"/>
    </source>
</evidence>
<dbReference type="Pfam" id="PF13646">
    <property type="entry name" value="HEAT_2"/>
    <property type="match status" value="1"/>
</dbReference>
<feature type="chain" id="PRO_5034682169" evidence="5">
    <location>
        <begin position="27"/>
        <end position="1228"/>
    </location>
</feature>
<evidence type="ECO:0000256" key="1">
    <source>
        <dbReference type="ARBA" id="ARBA00022617"/>
    </source>
</evidence>
<dbReference type="Gene3D" id="2.60.120.260">
    <property type="entry name" value="Galactose-binding domain-like"/>
    <property type="match status" value="1"/>
</dbReference>
<dbReference type="PROSITE" id="PS51007">
    <property type="entry name" value="CYTC"/>
    <property type="match status" value="1"/>
</dbReference>
<dbReference type="InterPro" id="IPR000421">
    <property type="entry name" value="FA58C"/>
</dbReference>
<evidence type="ECO:0000259" key="6">
    <source>
        <dbReference type="PROSITE" id="PS50022"/>
    </source>
</evidence>
<reference evidence="8 9" key="1">
    <citation type="submission" date="2020-10" db="EMBL/GenBank/DDBJ databases">
        <title>Wide distribution of Phycisphaera-like planctomycetes from WD2101 soil group in peatlands and genome analysis of the first cultivated representative.</title>
        <authorList>
            <person name="Dedysh S.N."/>
            <person name="Beletsky A.V."/>
            <person name="Ivanova A."/>
            <person name="Kulichevskaya I.S."/>
            <person name="Suzina N.E."/>
            <person name="Philippov D.A."/>
            <person name="Rakitin A.L."/>
            <person name="Mardanov A.V."/>
            <person name="Ravin N.V."/>
        </authorList>
    </citation>
    <scope>NUCLEOTIDE SEQUENCE [LARGE SCALE GENOMIC DNA]</scope>
    <source>
        <strain evidence="8 9">M1803</strain>
    </source>
</reference>
<keyword evidence="5" id="KW-0732">Signal</keyword>
<dbReference type="SUPFAM" id="SSF49785">
    <property type="entry name" value="Galactose-binding domain-like"/>
    <property type="match status" value="1"/>
</dbReference>
<accession>A0A7M2WUJ4</accession>
<dbReference type="InterPro" id="IPR009056">
    <property type="entry name" value="Cyt_c-like_dom"/>
</dbReference>
<proteinExistence type="predicted"/>
<dbReference type="RefSeq" id="WP_206292201.1">
    <property type="nucleotide sequence ID" value="NZ_CP063458.1"/>
</dbReference>
<dbReference type="Gene3D" id="1.10.760.10">
    <property type="entry name" value="Cytochrome c-like domain"/>
    <property type="match status" value="1"/>
</dbReference>
<dbReference type="EMBL" id="CP063458">
    <property type="protein sequence ID" value="QOV89178.1"/>
    <property type="molecule type" value="Genomic_DNA"/>
</dbReference>
<name>A0A7M2WUJ4_9BACT</name>
<dbReference type="Gene3D" id="1.25.10.10">
    <property type="entry name" value="Leucine-rich Repeat Variant"/>
    <property type="match status" value="1"/>
</dbReference>
<dbReference type="AlphaFoldDB" id="A0A7M2WUJ4"/>
<dbReference type="SUPFAM" id="SSF50952">
    <property type="entry name" value="Soluble quinoprotein glucose dehydrogenase"/>
    <property type="match status" value="1"/>
</dbReference>
<evidence type="ECO:0000313" key="9">
    <source>
        <dbReference type="Proteomes" id="UP000593765"/>
    </source>
</evidence>
<dbReference type="InterPro" id="IPR008979">
    <property type="entry name" value="Galactose-bd-like_sf"/>
</dbReference>
<dbReference type="KEGG" id="hbs:IPV69_23670"/>
<dbReference type="SUPFAM" id="SSF48371">
    <property type="entry name" value="ARM repeat"/>
    <property type="match status" value="1"/>
</dbReference>
<dbReference type="PANTHER" id="PTHR33546:SF1">
    <property type="entry name" value="LARGE, MULTIFUNCTIONAL SECRETED PROTEIN"/>
    <property type="match status" value="1"/>
</dbReference>
<organism evidence="8 9">
    <name type="scientific">Humisphaera borealis</name>
    <dbReference type="NCBI Taxonomy" id="2807512"/>
    <lineage>
        <taxon>Bacteria</taxon>
        <taxon>Pseudomonadati</taxon>
        <taxon>Planctomycetota</taxon>
        <taxon>Phycisphaerae</taxon>
        <taxon>Tepidisphaerales</taxon>
        <taxon>Tepidisphaeraceae</taxon>
        <taxon>Humisphaera</taxon>
    </lineage>
</organism>
<keyword evidence="2 4" id="KW-0479">Metal-binding</keyword>
<dbReference type="InterPro" id="IPR011041">
    <property type="entry name" value="Quinoprot_gluc/sorb_DH_b-prop"/>
</dbReference>
<evidence type="ECO:0000256" key="5">
    <source>
        <dbReference type="SAM" id="SignalP"/>
    </source>
</evidence>
<evidence type="ECO:0000256" key="3">
    <source>
        <dbReference type="ARBA" id="ARBA00023004"/>
    </source>
</evidence>
<dbReference type="SUPFAM" id="SSF46626">
    <property type="entry name" value="Cytochrome c"/>
    <property type="match status" value="1"/>
</dbReference>
<dbReference type="Gene3D" id="2.120.10.30">
    <property type="entry name" value="TolB, C-terminal domain"/>
    <property type="match status" value="1"/>
</dbReference>
<dbReference type="InterPro" id="IPR011042">
    <property type="entry name" value="6-blade_b-propeller_TolB-like"/>
</dbReference>
<dbReference type="Pfam" id="PF00754">
    <property type="entry name" value="F5_F8_type_C"/>
    <property type="match status" value="1"/>
</dbReference>
<evidence type="ECO:0000259" key="7">
    <source>
        <dbReference type="PROSITE" id="PS51007"/>
    </source>
</evidence>
<evidence type="ECO:0000256" key="4">
    <source>
        <dbReference type="PROSITE-ProRule" id="PRU00433"/>
    </source>
</evidence>
<keyword evidence="9" id="KW-1185">Reference proteome</keyword>
<dbReference type="GO" id="GO:0009055">
    <property type="term" value="F:electron transfer activity"/>
    <property type="evidence" value="ECO:0007669"/>
    <property type="project" value="InterPro"/>
</dbReference>
<dbReference type="GO" id="GO:0020037">
    <property type="term" value="F:heme binding"/>
    <property type="evidence" value="ECO:0007669"/>
    <property type="project" value="InterPro"/>
</dbReference>
<feature type="signal peptide" evidence="5">
    <location>
        <begin position="1"/>
        <end position="26"/>
    </location>
</feature>
<evidence type="ECO:0000313" key="8">
    <source>
        <dbReference type="EMBL" id="QOV89178.1"/>
    </source>
</evidence>
<dbReference type="InterPro" id="IPR055557">
    <property type="entry name" value="DUF7133"/>
</dbReference>
<dbReference type="NCBIfam" id="TIGR02603">
    <property type="entry name" value="CxxCH_TIGR02603"/>
    <property type="match status" value="1"/>
</dbReference>
<dbReference type="GO" id="GO:0046872">
    <property type="term" value="F:metal ion binding"/>
    <property type="evidence" value="ECO:0007669"/>
    <property type="project" value="UniProtKB-KW"/>
</dbReference>